<name>A0A0D8ZQ60_9CYAN</name>
<comment type="caution">
    <text evidence="1">The sequence shown here is derived from an EMBL/GenBank/DDBJ whole genome shotgun (WGS) entry which is preliminary data.</text>
</comment>
<organism evidence="1 2">
    <name type="scientific">Aliterella atlantica CENA595</name>
    <dbReference type="NCBI Taxonomy" id="1618023"/>
    <lineage>
        <taxon>Bacteria</taxon>
        <taxon>Bacillati</taxon>
        <taxon>Cyanobacteriota</taxon>
        <taxon>Cyanophyceae</taxon>
        <taxon>Chroococcidiopsidales</taxon>
        <taxon>Aliterellaceae</taxon>
        <taxon>Aliterella</taxon>
    </lineage>
</organism>
<protein>
    <submittedName>
        <fullName evidence="1">Uncharacterized protein</fullName>
    </submittedName>
</protein>
<dbReference type="AlphaFoldDB" id="A0A0D8ZQ60"/>
<dbReference type="EMBL" id="JYON01000016">
    <property type="protein sequence ID" value="KJH70948.1"/>
    <property type="molecule type" value="Genomic_DNA"/>
</dbReference>
<evidence type="ECO:0000313" key="1">
    <source>
        <dbReference type="EMBL" id="KJH70948.1"/>
    </source>
</evidence>
<dbReference type="STRING" id="1618023.UH38_15260"/>
<gene>
    <name evidence="1" type="ORF">UH38_15260</name>
</gene>
<dbReference type="Proteomes" id="UP000032452">
    <property type="component" value="Unassembled WGS sequence"/>
</dbReference>
<sequence>MNLSTKLTFSTCYYIRKILLQQAEDIKWIIAQKAGFCVSSLDFLKDLLESVYLEDVLEQLLETLYIGSEKSAQVERIEKLCLSHQKLLAKNLSGAEELLEIQRQIYWVLGFKRITVKIEDLVTALNQLSKYSSNYMGGTLTTNNWQSNRPNFEWLNHFQVNRGAKITFSGSTAEVEDFSQLRSLHEWVNAFIAQNSKVIRDFATTIEQNKIGAVQEGLLISQIGSYPSWLTVDVKPLHSWLNQ</sequence>
<keyword evidence="2" id="KW-1185">Reference proteome</keyword>
<dbReference type="OrthoDB" id="528641at2"/>
<reference evidence="1 2" key="1">
    <citation type="submission" date="2015-02" db="EMBL/GenBank/DDBJ databases">
        <title>Draft genome of a novel marine cyanobacterium (Chroococcales) isolated from South Atlantic Ocean.</title>
        <authorList>
            <person name="Rigonato J."/>
            <person name="Alvarenga D.O."/>
            <person name="Branco L.H."/>
            <person name="Varani A.M."/>
            <person name="Brandini F.P."/>
            <person name="Fiore M.F."/>
        </authorList>
    </citation>
    <scope>NUCLEOTIDE SEQUENCE [LARGE SCALE GENOMIC DNA]</scope>
    <source>
        <strain evidence="1 2">CENA595</strain>
    </source>
</reference>
<evidence type="ECO:0000313" key="2">
    <source>
        <dbReference type="Proteomes" id="UP000032452"/>
    </source>
</evidence>
<dbReference type="RefSeq" id="WP_045055537.1">
    <property type="nucleotide sequence ID" value="NZ_CAWMDP010000001.1"/>
</dbReference>
<accession>A0A0D8ZQ60</accession>
<proteinExistence type="predicted"/>